<evidence type="ECO:0000256" key="1">
    <source>
        <dbReference type="ARBA" id="ARBA00004123"/>
    </source>
</evidence>
<keyword evidence="5" id="KW-0938">Abscisic acid signaling pathway</keyword>
<dbReference type="GO" id="GO:0005634">
    <property type="term" value="C:nucleus"/>
    <property type="evidence" value="ECO:0007669"/>
    <property type="project" value="UniProtKB-SubCell"/>
</dbReference>
<evidence type="ECO:0000256" key="8">
    <source>
        <dbReference type="ARBA" id="ARBA00023272"/>
    </source>
</evidence>
<dbReference type="Pfam" id="PF10604">
    <property type="entry name" value="Polyketide_cyc2"/>
    <property type="match status" value="1"/>
</dbReference>
<dbReference type="GO" id="GO:0038023">
    <property type="term" value="F:signaling receptor activity"/>
    <property type="evidence" value="ECO:0007669"/>
    <property type="project" value="TreeGrafter"/>
</dbReference>
<name>A0A8J5FGB9_ZINOF</name>
<keyword evidence="10" id="KW-1185">Reference proteome</keyword>
<evidence type="ECO:0008006" key="11">
    <source>
        <dbReference type="Google" id="ProtNLM"/>
    </source>
</evidence>
<dbReference type="Proteomes" id="UP000734854">
    <property type="component" value="Unassembled WGS sequence"/>
</dbReference>
<dbReference type="EMBL" id="JACMSC010000014">
    <property type="protein sequence ID" value="KAG6488877.1"/>
    <property type="molecule type" value="Genomic_DNA"/>
</dbReference>
<evidence type="ECO:0000256" key="7">
    <source>
        <dbReference type="ARBA" id="ARBA00023242"/>
    </source>
</evidence>
<comment type="similarity">
    <text evidence="3">Belongs to the PYR/PYL/RCAR abscisic acid intracellular receptor family.</text>
</comment>
<keyword evidence="4" id="KW-0963">Cytoplasm</keyword>
<dbReference type="GO" id="GO:0004864">
    <property type="term" value="F:protein phosphatase inhibitor activity"/>
    <property type="evidence" value="ECO:0007669"/>
    <property type="project" value="UniProtKB-KW"/>
</dbReference>
<dbReference type="GO" id="GO:0009738">
    <property type="term" value="P:abscisic acid-activated signaling pathway"/>
    <property type="evidence" value="ECO:0007669"/>
    <property type="project" value="UniProtKB-KW"/>
</dbReference>
<dbReference type="Gene3D" id="3.30.530.20">
    <property type="match status" value="1"/>
</dbReference>
<proteinExistence type="inferred from homology"/>
<dbReference type="CDD" id="cd07821">
    <property type="entry name" value="PYR_PYL_RCAR_like"/>
    <property type="match status" value="1"/>
</dbReference>
<organism evidence="9 10">
    <name type="scientific">Zingiber officinale</name>
    <name type="common">Ginger</name>
    <name type="synonym">Amomum zingiber</name>
    <dbReference type="NCBI Taxonomy" id="94328"/>
    <lineage>
        <taxon>Eukaryota</taxon>
        <taxon>Viridiplantae</taxon>
        <taxon>Streptophyta</taxon>
        <taxon>Embryophyta</taxon>
        <taxon>Tracheophyta</taxon>
        <taxon>Spermatophyta</taxon>
        <taxon>Magnoliopsida</taxon>
        <taxon>Liliopsida</taxon>
        <taxon>Zingiberales</taxon>
        <taxon>Zingiberaceae</taxon>
        <taxon>Zingiber</taxon>
    </lineage>
</organism>
<evidence type="ECO:0000256" key="5">
    <source>
        <dbReference type="ARBA" id="ARBA00022682"/>
    </source>
</evidence>
<protein>
    <recommendedName>
        <fullName evidence="11">Abscisic acid receptor PYL4</fullName>
    </recommendedName>
</protein>
<evidence type="ECO:0000256" key="4">
    <source>
        <dbReference type="ARBA" id="ARBA00022490"/>
    </source>
</evidence>
<dbReference type="InterPro" id="IPR019587">
    <property type="entry name" value="Polyketide_cyclase/dehydratase"/>
</dbReference>
<dbReference type="InterPro" id="IPR023393">
    <property type="entry name" value="START-like_dom_sf"/>
</dbReference>
<evidence type="ECO:0000256" key="3">
    <source>
        <dbReference type="ARBA" id="ARBA00008594"/>
    </source>
</evidence>
<dbReference type="GO" id="GO:0010427">
    <property type="term" value="F:abscisic acid binding"/>
    <property type="evidence" value="ECO:0007669"/>
    <property type="project" value="TreeGrafter"/>
</dbReference>
<accession>A0A8J5FGB9</accession>
<evidence type="ECO:0000256" key="6">
    <source>
        <dbReference type="ARBA" id="ARBA00023170"/>
    </source>
</evidence>
<dbReference type="AlphaFoldDB" id="A0A8J5FGB9"/>
<gene>
    <name evidence="9" type="ORF">ZIOFF_050132</name>
</gene>
<keyword evidence="6" id="KW-0675">Receptor</keyword>
<dbReference type="SUPFAM" id="SSF55961">
    <property type="entry name" value="Bet v1-like"/>
    <property type="match status" value="1"/>
</dbReference>
<dbReference type="PANTHER" id="PTHR31213">
    <property type="entry name" value="OS08G0374000 PROTEIN-RELATED"/>
    <property type="match status" value="1"/>
</dbReference>
<dbReference type="GO" id="GO:0005737">
    <property type="term" value="C:cytoplasm"/>
    <property type="evidence" value="ECO:0007669"/>
    <property type="project" value="UniProtKB-SubCell"/>
</dbReference>
<evidence type="ECO:0000256" key="2">
    <source>
        <dbReference type="ARBA" id="ARBA00004496"/>
    </source>
</evidence>
<dbReference type="PANTHER" id="PTHR31213:SF138">
    <property type="entry name" value="ABSCISIC ACID RECEPTOR PYL6"/>
    <property type="match status" value="1"/>
</dbReference>
<comment type="caution">
    <text evidence="9">The sequence shown here is derived from an EMBL/GenBank/DDBJ whole genome shotgun (WGS) entry which is preliminary data.</text>
</comment>
<sequence length="237" mass="25881">MSISLSASTFSNPLLLPPLDHPAKAHRLLLSAMPHTSSKPFPFPRSIEGARKPSFSPADGRCAGHVVPCFDSRYHDHTAPVGPHQCCSALVQRVAAPLAAVWSVVRRFDQPQAYKHFVKSCDVIDGDGAVGTLRELRLVSGLPAATSRERLEILDDERHVLSFRVVGGEHRLANYRSVTTLHPEGEAATVVVESYVVDVPPGNTTDDTRVFVDTIVRCNLQSLARTAENSLKQCEKN</sequence>
<evidence type="ECO:0000313" key="10">
    <source>
        <dbReference type="Proteomes" id="UP000734854"/>
    </source>
</evidence>
<keyword evidence="8" id="KW-0650">Protein phosphatase inhibitor</keyword>
<comment type="subcellular location">
    <subcellularLocation>
        <location evidence="2">Cytoplasm</location>
    </subcellularLocation>
    <subcellularLocation>
        <location evidence="1">Nucleus</location>
    </subcellularLocation>
</comment>
<evidence type="ECO:0000313" key="9">
    <source>
        <dbReference type="EMBL" id="KAG6488877.1"/>
    </source>
</evidence>
<dbReference type="InterPro" id="IPR050279">
    <property type="entry name" value="Plant_def-hormone_signal"/>
</dbReference>
<keyword evidence="7" id="KW-0539">Nucleus</keyword>
<reference evidence="9 10" key="1">
    <citation type="submission" date="2020-08" db="EMBL/GenBank/DDBJ databases">
        <title>Plant Genome Project.</title>
        <authorList>
            <person name="Zhang R.-G."/>
        </authorList>
    </citation>
    <scope>NUCLEOTIDE SEQUENCE [LARGE SCALE GENOMIC DNA]</scope>
    <source>
        <tissue evidence="9">Rhizome</tissue>
    </source>
</reference>